<gene>
    <name evidence="2" type="ORF">GWI33_011068</name>
</gene>
<proteinExistence type="predicted"/>
<evidence type="ECO:0000313" key="3">
    <source>
        <dbReference type="Proteomes" id="UP000625711"/>
    </source>
</evidence>
<dbReference type="PROSITE" id="PS50853">
    <property type="entry name" value="FN3"/>
    <property type="match status" value="1"/>
</dbReference>
<dbReference type="Pfam" id="PF19077">
    <property type="entry name" value="Big_13"/>
    <property type="match status" value="4"/>
</dbReference>
<dbReference type="PANTHER" id="PTHR34677:SF3">
    <property type="entry name" value="BACTERIAL IG-LIKE DOMAIN-CONTAINING PROTEIN"/>
    <property type="match status" value="1"/>
</dbReference>
<dbReference type="Gene3D" id="2.60.40.10">
    <property type="entry name" value="Immunoglobulins"/>
    <property type="match status" value="4"/>
</dbReference>
<organism evidence="2 3">
    <name type="scientific">Rhynchophorus ferrugineus</name>
    <name type="common">Red palm weevil</name>
    <name type="synonym">Curculio ferrugineus</name>
    <dbReference type="NCBI Taxonomy" id="354439"/>
    <lineage>
        <taxon>Eukaryota</taxon>
        <taxon>Metazoa</taxon>
        <taxon>Ecdysozoa</taxon>
        <taxon>Arthropoda</taxon>
        <taxon>Hexapoda</taxon>
        <taxon>Insecta</taxon>
        <taxon>Pterygota</taxon>
        <taxon>Neoptera</taxon>
        <taxon>Endopterygota</taxon>
        <taxon>Coleoptera</taxon>
        <taxon>Polyphaga</taxon>
        <taxon>Cucujiformia</taxon>
        <taxon>Curculionidae</taxon>
        <taxon>Dryophthorinae</taxon>
        <taxon>Rhynchophorus</taxon>
    </lineage>
</organism>
<sequence>DGGTTWTTLTVASGAWSYVDSRTLTDGDYTYQVRVVDAAGNVGTTDSQVVTVDTTAPSASTVIEITSITDDTGLDTTDFITSDTELTVNGTLSEALAAGEVAQISVDGGTTWTTLTVASGAWSYVDGRTLTDGDYTYQVRVVDTAGNVGSTDSQVVTVDTTAPSASNVIAITSITDDTGLDTTDFITSDTELTVNGTLSEALAAASGAWSYVDSRTLTDGDYTYQVRVVDAAGNVGTTDSQVVTVDTTAPSASTVIEITSITDDTGLDTTDFITSDTELTVNGTLSEALAAGEVAQISVDGGTTWTTLTVASGAWSYVDGRTLTDGDYTYQVRVVDTAGNVGSTDSQVVTVDTTAPSASNVIAITSITDDTGLDTTDFITSDTELTVNGTLSEALAAGEVA</sequence>
<feature type="non-terminal residue" evidence="2">
    <location>
        <position position="1"/>
    </location>
</feature>
<dbReference type="InterPro" id="IPR013783">
    <property type="entry name" value="Ig-like_fold"/>
</dbReference>
<keyword evidence="3" id="KW-1185">Reference proteome</keyword>
<dbReference type="InterPro" id="IPR003961">
    <property type="entry name" value="FN3_dom"/>
</dbReference>
<dbReference type="NCBIfam" id="NF033510">
    <property type="entry name" value="Ca_tandemer"/>
    <property type="match status" value="3"/>
</dbReference>
<comment type="caution">
    <text evidence="2">The sequence shown here is derived from an EMBL/GenBank/DDBJ whole genome shotgun (WGS) entry which is preliminary data.</text>
</comment>
<dbReference type="AlphaFoldDB" id="A0A834MF05"/>
<evidence type="ECO:0000259" key="1">
    <source>
        <dbReference type="PROSITE" id="PS50853"/>
    </source>
</evidence>
<dbReference type="Proteomes" id="UP000625711">
    <property type="component" value="Unassembled WGS sequence"/>
</dbReference>
<reference evidence="2" key="1">
    <citation type="submission" date="2020-08" db="EMBL/GenBank/DDBJ databases">
        <title>Genome sequencing and assembly of the red palm weevil Rhynchophorus ferrugineus.</title>
        <authorList>
            <person name="Dias G.B."/>
            <person name="Bergman C.M."/>
            <person name="Manee M."/>
        </authorList>
    </citation>
    <scope>NUCLEOTIDE SEQUENCE</scope>
    <source>
        <strain evidence="2">AA-2017</strain>
        <tissue evidence="2">Whole larva</tissue>
    </source>
</reference>
<protein>
    <recommendedName>
        <fullName evidence="1">Fibronectin type-III domain-containing protein</fullName>
    </recommendedName>
</protein>
<feature type="domain" description="Fibronectin type-III" evidence="1">
    <location>
        <begin position="1"/>
        <end position="58"/>
    </location>
</feature>
<dbReference type="PANTHER" id="PTHR34677">
    <property type="match status" value="1"/>
</dbReference>
<evidence type="ECO:0000313" key="2">
    <source>
        <dbReference type="EMBL" id="KAF7275954.1"/>
    </source>
</evidence>
<dbReference type="InterPro" id="IPR044016">
    <property type="entry name" value="Big_13"/>
</dbReference>
<dbReference type="EMBL" id="JAACXV010008687">
    <property type="protein sequence ID" value="KAF7275954.1"/>
    <property type="molecule type" value="Genomic_DNA"/>
</dbReference>
<name>A0A834MF05_RHYFE</name>
<accession>A0A834MF05</accession>
<feature type="non-terminal residue" evidence="2">
    <location>
        <position position="401"/>
    </location>
</feature>